<dbReference type="EMBL" id="CP094298">
    <property type="protein sequence ID" value="UNZ01181.1"/>
    <property type="molecule type" value="Genomic_DNA"/>
</dbReference>
<keyword evidence="2" id="KW-1185">Reference proteome</keyword>
<name>A0ABY3YT67_STRRM</name>
<reference evidence="1 2" key="1">
    <citation type="submission" date="2022-03" db="EMBL/GenBank/DDBJ databases">
        <title>Complete genome of Streptomyces rimosus ssp. rimosus R7 (=ATCC 10970).</title>
        <authorList>
            <person name="Beganovic S."/>
            <person name="Ruckert C."/>
            <person name="Busche T."/>
            <person name="Kalinowski J."/>
            <person name="Wittmann C."/>
        </authorList>
    </citation>
    <scope>NUCLEOTIDE SEQUENCE [LARGE SCALE GENOMIC DNA]</scope>
    <source>
        <strain evidence="1 2">R7</strain>
    </source>
</reference>
<dbReference type="GeneID" id="66859743"/>
<gene>
    <name evidence="1" type="ORF">SRIMR7_03415</name>
</gene>
<organism evidence="1 2">
    <name type="scientific">Streptomyces rimosus subsp. rimosus</name>
    <dbReference type="NCBI Taxonomy" id="132474"/>
    <lineage>
        <taxon>Bacteria</taxon>
        <taxon>Bacillati</taxon>
        <taxon>Actinomycetota</taxon>
        <taxon>Actinomycetes</taxon>
        <taxon>Kitasatosporales</taxon>
        <taxon>Streptomycetaceae</taxon>
        <taxon>Streptomyces</taxon>
    </lineage>
</organism>
<accession>A0ABY3YT67</accession>
<proteinExistence type="predicted"/>
<dbReference type="RefSeq" id="WP_003987067.1">
    <property type="nucleotide sequence ID" value="NZ_CP043497.1"/>
</dbReference>
<protein>
    <submittedName>
        <fullName evidence="1">Uncharacterized protein</fullName>
    </submittedName>
</protein>
<evidence type="ECO:0000313" key="2">
    <source>
        <dbReference type="Proteomes" id="UP000829494"/>
    </source>
</evidence>
<dbReference type="Proteomes" id="UP000829494">
    <property type="component" value="Chromosome"/>
</dbReference>
<sequence>MPALTPDAIRTATETLSRLTDYLRDSPDPQQALDLVEPLLDEYTGLPVQLADALRALARAVQEHPDTPRSLEADLLVMELRTAAWEQADQHTLHYVLDDLRALHASACGTEAECGPCR</sequence>
<evidence type="ECO:0000313" key="1">
    <source>
        <dbReference type="EMBL" id="UNZ01181.1"/>
    </source>
</evidence>